<gene>
    <name evidence="3" type="ORF">DFO73_1307</name>
</gene>
<comment type="caution">
    <text evidence="3">The sequence shown here is derived from an EMBL/GenBank/DDBJ whole genome shotgun (WGS) entry which is preliminary data.</text>
</comment>
<dbReference type="PANTHER" id="PTHR45947">
    <property type="entry name" value="SULFOQUINOVOSYL TRANSFERASE SQD2"/>
    <property type="match status" value="1"/>
</dbReference>
<name>A0A2V2ZAW0_9BACI</name>
<dbReference type="OrthoDB" id="9802525at2"/>
<dbReference type="Proteomes" id="UP000247150">
    <property type="component" value="Unassembled WGS sequence"/>
</dbReference>
<keyword evidence="3" id="KW-0808">Transferase</keyword>
<protein>
    <submittedName>
        <fullName evidence="3">Glycosyltransferase involved in cell wall biosynthesis</fullName>
    </submittedName>
</protein>
<dbReference type="Pfam" id="PF00534">
    <property type="entry name" value="Glycos_transf_1"/>
    <property type="match status" value="1"/>
</dbReference>
<evidence type="ECO:0000313" key="4">
    <source>
        <dbReference type="Proteomes" id="UP000247150"/>
    </source>
</evidence>
<dbReference type="RefSeq" id="WP_110067904.1">
    <property type="nucleotide sequence ID" value="NZ_QGTW01000030.1"/>
</dbReference>
<dbReference type="InterPro" id="IPR001296">
    <property type="entry name" value="Glyco_trans_1"/>
</dbReference>
<feature type="domain" description="Glycosyltransferase subfamily 4-like N-terminal" evidence="2">
    <location>
        <begin position="14"/>
        <end position="178"/>
    </location>
</feature>
<dbReference type="SUPFAM" id="SSF53756">
    <property type="entry name" value="UDP-Glycosyltransferase/glycogen phosphorylase"/>
    <property type="match status" value="1"/>
</dbReference>
<feature type="domain" description="Glycosyl transferase family 1" evidence="1">
    <location>
        <begin position="190"/>
        <end position="348"/>
    </location>
</feature>
<dbReference type="GO" id="GO:0016758">
    <property type="term" value="F:hexosyltransferase activity"/>
    <property type="evidence" value="ECO:0007669"/>
    <property type="project" value="TreeGrafter"/>
</dbReference>
<evidence type="ECO:0000259" key="1">
    <source>
        <dbReference type="Pfam" id="PF00534"/>
    </source>
</evidence>
<evidence type="ECO:0000259" key="2">
    <source>
        <dbReference type="Pfam" id="PF13439"/>
    </source>
</evidence>
<dbReference type="Gene3D" id="3.40.50.2000">
    <property type="entry name" value="Glycogen Phosphorylase B"/>
    <property type="match status" value="2"/>
</dbReference>
<dbReference type="InterPro" id="IPR028098">
    <property type="entry name" value="Glyco_trans_4-like_N"/>
</dbReference>
<dbReference type="AlphaFoldDB" id="A0A2V2ZAW0"/>
<proteinExistence type="predicted"/>
<evidence type="ECO:0000313" key="3">
    <source>
        <dbReference type="EMBL" id="PWW17163.1"/>
    </source>
</evidence>
<dbReference type="InterPro" id="IPR050194">
    <property type="entry name" value="Glycosyltransferase_grp1"/>
</dbReference>
<dbReference type="PANTHER" id="PTHR45947:SF3">
    <property type="entry name" value="SULFOQUINOVOSYL TRANSFERASE SQD2"/>
    <property type="match status" value="1"/>
</dbReference>
<dbReference type="CDD" id="cd03814">
    <property type="entry name" value="GT4-like"/>
    <property type="match status" value="1"/>
</dbReference>
<dbReference type="Pfam" id="PF13439">
    <property type="entry name" value="Glyco_transf_4"/>
    <property type="match status" value="1"/>
</dbReference>
<reference evidence="3 4" key="1">
    <citation type="submission" date="2018-05" db="EMBL/GenBank/DDBJ databases">
        <title>Freshwater and sediment microbial communities from various areas in North America, analyzing microbe dynamics in response to fracking.</title>
        <authorList>
            <person name="Lamendella R."/>
        </authorList>
    </citation>
    <scope>NUCLEOTIDE SEQUENCE [LARGE SCALE GENOMIC DNA]</scope>
    <source>
        <strain evidence="3 4">15_TX</strain>
    </source>
</reference>
<dbReference type="EMBL" id="QGTW01000030">
    <property type="protein sequence ID" value="PWW17163.1"/>
    <property type="molecule type" value="Genomic_DNA"/>
</dbReference>
<organism evidence="3 4">
    <name type="scientific">Cytobacillus oceanisediminis</name>
    <dbReference type="NCBI Taxonomy" id="665099"/>
    <lineage>
        <taxon>Bacteria</taxon>
        <taxon>Bacillati</taxon>
        <taxon>Bacillota</taxon>
        <taxon>Bacilli</taxon>
        <taxon>Bacillales</taxon>
        <taxon>Bacillaceae</taxon>
        <taxon>Cytobacillus</taxon>
    </lineage>
</organism>
<sequence length="380" mass="43286">MKIAFFTDTFYPDINGVARTLKRFTDYLSEQNIAVKIFAPANRAEEYVSAHIHRFKSASFFLYPECRVAFPNYFHIKAELETFNPDLIHVATPFNLGLSGVYCAKKLNIPLVGSFHTNFDYYLEFYDLKFLSSILWKYMEWFHGAFRKTFVPSIETLEQLKQHSFTNLVIWPRGVDCQLFHPYYDKLSVRQQYSIRKKYLLTYAGRLAPEKNVEILLDAAKSLPPHIDESIHWLIVGDGPLREQIQAKAPENVTFTGYLKGQQLAEVYSASDLFVFPSPTETFGNVVLESLASGTPVIGANSGGVKSIIREGVTGHLCEPGNVQGFSDAITNLLTNHKVRSQMGFEGRDYALTQKWDRIFNDLIGHYEAVIGENGEERYA</sequence>
<accession>A0A2V2ZAW0</accession>